<keyword evidence="3" id="KW-1185">Reference proteome</keyword>
<reference evidence="2 3" key="1">
    <citation type="submission" date="2024-11" db="EMBL/GenBank/DDBJ databases">
        <title>Chromosome-level genome assembly of the freshwater bivalve Anodonta woodiana.</title>
        <authorList>
            <person name="Chen X."/>
        </authorList>
    </citation>
    <scope>NUCLEOTIDE SEQUENCE [LARGE SCALE GENOMIC DNA]</scope>
    <source>
        <strain evidence="2">MN2024</strain>
        <tissue evidence="2">Gills</tissue>
    </source>
</reference>
<organism evidence="2 3">
    <name type="scientific">Sinanodonta woodiana</name>
    <name type="common">Chinese pond mussel</name>
    <name type="synonym">Anodonta woodiana</name>
    <dbReference type="NCBI Taxonomy" id="1069815"/>
    <lineage>
        <taxon>Eukaryota</taxon>
        <taxon>Metazoa</taxon>
        <taxon>Spiralia</taxon>
        <taxon>Lophotrochozoa</taxon>
        <taxon>Mollusca</taxon>
        <taxon>Bivalvia</taxon>
        <taxon>Autobranchia</taxon>
        <taxon>Heteroconchia</taxon>
        <taxon>Palaeoheterodonta</taxon>
        <taxon>Unionida</taxon>
        <taxon>Unionoidea</taxon>
        <taxon>Unionidae</taxon>
        <taxon>Unioninae</taxon>
        <taxon>Sinanodonta</taxon>
    </lineage>
</organism>
<protein>
    <submittedName>
        <fullName evidence="2">Uncharacterized protein</fullName>
    </submittedName>
</protein>
<evidence type="ECO:0000313" key="3">
    <source>
        <dbReference type="Proteomes" id="UP001634394"/>
    </source>
</evidence>
<proteinExistence type="predicted"/>
<gene>
    <name evidence="2" type="ORF">ACJMK2_015385</name>
</gene>
<dbReference type="EMBL" id="JBJQND010000015">
    <property type="protein sequence ID" value="KAL3851656.1"/>
    <property type="molecule type" value="Genomic_DNA"/>
</dbReference>
<feature type="compositionally biased region" description="Low complexity" evidence="1">
    <location>
        <begin position="79"/>
        <end position="90"/>
    </location>
</feature>
<name>A0ABD3US80_SINWO</name>
<feature type="compositionally biased region" description="Basic and acidic residues" evidence="1">
    <location>
        <begin position="26"/>
        <end position="49"/>
    </location>
</feature>
<sequence length="132" mass="14119">MSSEDITPGIPQGPSEEVVQAPTQRDLMDSDGETKIKIDEKDTEKEDKNGQMVEDLGDGQGSQPPSRQSPLGRPQSTDSSGRPKSSNSGSVMFEAKPRKKGKGNVFIDGHQVTFTVTISMAIPTGNKKRSSG</sequence>
<accession>A0ABD3US80</accession>
<feature type="compositionally biased region" description="Polar residues" evidence="1">
    <location>
        <begin position="61"/>
        <end position="78"/>
    </location>
</feature>
<evidence type="ECO:0000256" key="1">
    <source>
        <dbReference type="SAM" id="MobiDB-lite"/>
    </source>
</evidence>
<dbReference type="AlphaFoldDB" id="A0ABD3US80"/>
<feature type="region of interest" description="Disordered" evidence="1">
    <location>
        <begin position="1"/>
        <end position="105"/>
    </location>
</feature>
<evidence type="ECO:0000313" key="2">
    <source>
        <dbReference type="EMBL" id="KAL3851656.1"/>
    </source>
</evidence>
<dbReference type="Proteomes" id="UP001634394">
    <property type="component" value="Unassembled WGS sequence"/>
</dbReference>
<comment type="caution">
    <text evidence="2">The sequence shown here is derived from an EMBL/GenBank/DDBJ whole genome shotgun (WGS) entry which is preliminary data.</text>
</comment>